<dbReference type="Pfam" id="PF03992">
    <property type="entry name" value="ABM"/>
    <property type="match status" value="1"/>
</dbReference>
<proteinExistence type="predicted"/>
<evidence type="ECO:0000259" key="1">
    <source>
        <dbReference type="PROSITE" id="PS51725"/>
    </source>
</evidence>
<reference evidence="2" key="1">
    <citation type="submission" date="2022-12" db="EMBL/GenBank/DDBJ databases">
        <title>Paracoccus sp. EF6 isolated from a lake water.</title>
        <authorList>
            <person name="Liu H."/>
        </authorList>
    </citation>
    <scope>NUCLEOTIDE SEQUENCE</scope>
    <source>
        <strain evidence="2">EF6</strain>
    </source>
</reference>
<dbReference type="InterPro" id="IPR050744">
    <property type="entry name" value="AI-2_Isomerase_LsrG"/>
</dbReference>
<name>A0ABT4JA31_9RHOB</name>
<evidence type="ECO:0000313" key="2">
    <source>
        <dbReference type="EMBL" id="MCZ0963946.1"/>
    </source>
</evidence>
<dbReference type="PROSITE" id="PS51725">
    <property type="entry name" value="ABM"/>
    <property type="match status" value="1"/>
</dbReference>
<dbReference type="EMBL" id="JAPTYD010000058">
    <property type="protein sequence ID" value="MCZ0963946.1"/>
    <property type="molecule type" value="Genomic_DNA"/>
</dbReference>
<evidence type="ECO:0000313" key="3">
    <source>
        <dbReference type="Proteomes" id="UP001149822"/>
    </source>
</evidence>
<accession>A0ABT4JA31</accession>
<comment type="caution">
    <text evidence="2">The sequence shown here is derived from an EMBL/GenBank/DDBJ whole genome shotgun (WGS) entry which is preliminary data.</text>
</comment>
<keyword evidence="2" id="KW-0503">Monooxygenase</keyword>
<dbReference type="Proteomes" id="UP001149822">
    <property type="component" value="Unassembled WGS sequence"/>
</dbReference>
<feature type="domain" description="ABM" evidence="1">
    <location>
        <begin position="2"/>
        <end position="91"/>
    </location>
</feature>
<dbReference type="RefSeq" id="WP_268944041.1">
    <property type="nucleotide sequence ID" value="NZ_JAPTYD010000058.1"/>
</dbReference>
<dbReference type="Gene3D" id="3.30.70.100">
    <property type="match status" value="1"/>
</dbReference>
<dbReference type="InterPro" id="IPR007138">
    <property type="entry name" value="ABM_dom"/>
</dbReference>
<organism evidence="2 3">
    <name type="scientific">Paracoccus benzoatiresistens</name>
    <dbReference type="NCBI Taxonomy" id="2997341"/>
    <lineage>
        <taxon>Bacteria</taxon>
        <taxon>Pseudomonadati</taxon>
        <taxon>Pseudomonadota</taxon>
        <taxon>Alphaproteobacteria</taxon>
        <taxon>Rhodobacterales</taxon>
        <taxon>Paracoccaceae</taxon>
        <taxon>Paracoccus</taxon>
    </lineage>
</organism>
<dbReference type="InterPro" id="IPR011008">
    <property type="entry name" value="Dimeric_a/b-barrel"/>
</dbReference>
<keyword evidence="3" id="KW-1185">Reference proteome</keyword>
<dbReference type="PANTHER" id="PTHR33336">
    <property type="entry name" value="QUINOL MONOOXYGENASE YGIN-RELATED"/>
    <property type="match status" value="1"/>
</dbReference>
<protein>
    <submittedName>
        <fullName evidence="2">Quinol monooxygenase</fullName>
    </submittedName>
</protein>
<dbReference type="GO" id="GO:0004497">
    <property type="term" value="F:monooxygenase activity"/>
    <property type="evidence" value="ECO:0007669"/>
    <property type="project" value="UniProtKB-KW"/>
</dbReference>
<keyword evidence="2" id="KW-0560">Oxidoreductase</keyword>
<sequence length="95" mass="10730">MYAVTVTFTIAQDRMADFLPLMLENAQTSLAEEPGCHQFDVCTDPGLPDRVFLYELYDDRAAFETHLQSPHFRSFDAAVTAMFAEKSVACFAEVR</sequence>
<dbReference type="SUPFAM" id="SSF54909">
    <property type="entry name" value="Dimeric alpha+beta barrel"/>
    <property type="match status" value="1"/>
</dbReference>
<dbReference type="PANTHER" id="PTHR33336:SF1">
    <property type="entry name" value="(4S)-4-HYDROXY-5-PHOSPHONOOXYPENTANE-2,3-DIONE ISOMERASE"/>
    <property type="match status" value="1"/>
</dbReference>
<gene>
    <name evidence="2" type="ORF">OU682_20345</name>
</gene>